<accession>A0A183AHP9</accession>
<dbReference type="PANTHER" id="PTHR12854:SF7">
    <property type="entry name" value="ATAXIN-2 HOMOLOG"/>
    <property type="match status" value="1"/>
</dbReference>
<dbReference type="WBParaSite" id="ECPE_0000649701-mRNA-1">
    <property type="protein sequence ID" value="ECPE_0000649701-mRNA-1"/>
    <property type="gene ID" value="ECPE_0000649701"/>
</dbReference>
<dbReference type="AlphaFoldDB" id="A0A183AHP9"/>
<feature type="domain" description="LsmAD" evidence="2">
    <location>
        <begin position="159"/>
        <end position="224"/>
    </location>
</feature>
<feature type="region of interest" description="Disordered" evidence="1">
    <location>
        <begin position="316"/>
        <end position="344"/>
    </location>
</feature>
<evidence type="ECO:0000313" key="4">
    <source>
        <dbReference type="Proteomes" id="UP000272942"/>
    </source>
</evidence>
<evidence type="ECO:0000259" key="2">
    <source>
        <dbReference type="SMART" id="SM01272"/>
    </source>
</evidence>
<dbReference type="PANTHER" id="PTHR12854">
    <property type="entry name" value="ATAXIN 2-RELATED"/>
    <property type="match status" value="1"/>
</dbReference>
<feature type="compositionally biased region" description="Basic residues" evidence="1">
    <location>
        <begin position="1"/>
        <end position="18"/>
    </location>
</feature>
<dbReference type="Pfam" id="PF06741">
    <property type="entry name" value="LsmAD"/>
    <property type="match status" value="1"/>
</dbReference>
<dbReference type="EMBL" id="UZAN01043490">
    <property type="protein sequence ID" value="VDP78489.1"/>
    <property type="molecule type" value="Genomic_DNA"/>
</dbReference>
<keyword evidence="4" id="KW-1185">Reference proteome</keyword>
<protein>
    <submittedName>
        <fullName evidence="5">LsmAD domain-containing protein</fullName>
    </submittedName>
</protein>
<reference evidence="3 4" key="2">
    <citation type="submission" date="2018-11" db="EMBL/GenBank/DDBJ databases">
        <authorList>
            <consortium name="Pathogen Informatics"/>
        </authorList>
    </citation>
    <scope>NUCLEOTIDE SEQUENCE [LARGE SCALE GENOMIC DNA]</scope>
    <source>
        <strain evidence="3 4">Egypt</strain>
    </source>
</reference>
<evidence type="ECO:0000313" key="3">
    <source>
        <dbReference type="EMBL" id="VDP78489.1"/>
    </source>
</evidence>
<feature type="region of interest" description="Disordered" evidence="1">
    <location>
        <begin position="1"/>
        <end position="20"/>
    </location>
</feature>
<dbReference type="OrthoDB" id="2275718at2759"/>
<name>A0A183AHP9_9TREM</name>
<proteinExistence type="predicted"/>
<sequence length="619" mass="66507">MSSHSQRGKVKTIPRNRSQRMPVAPASFTKGVSGQTEDNLGIFSNSELTYALGRHVVGNIGEVMTVDNERILGVIKAVSPDGAMCLTYAYSTQRSKNGQIGDEVKTDAELAAECDLTRAASPDKELVPFFEPSETVKDCSLDEGGFPADEMFKTNKELFSVSSTYNADLREYTTPVDRNAPNFSETEARCAKLAEDIERNQSPGAQLEGVSDDEEQAFSAVTREVKEQASTIQHNRRPRPGRQRPIARSSAVNSVTNDLNRVTVSGQKPVEARKDDQDVSSVTTDVEPVVHDTAPTSTKTTEVKVNEVEVPEPVVAKPSTTAESPTTPAPTTTVTSTSETKVKKSTLDPNAPLFHPMGIQYAIPQHLQQPLPQTQPVPYSAPSAVVSVSHPVTFAVQTLPALISAQQAQRFAVTMPYVSHSNQLPHLVPTMMSGPVPGNMHQQMRAGSLPPGLHQQGFQAALNSGANIFLQHPQQPDHGHPIPIFQYAPGLMFAPNQPNAGYYPSPAMLAAPNSINPAGVLPMVNQSASNAQPPPGGHPQGTVDPSLLNSQQLSNAQFQQMTCQPQHLLPQFNAAQAQFVHAQQLNANQHLNQQAMTQSAYQAMAAIASGGAANLSQGH</sequence>
<organism evidence="5">
    <name type="scientific">Echinostoma caproni</name>
    <dbReference type="NCBI Taxonomy" id="27848"/>
    <lineage>
        <taxon>Eukaryota</taxon>
        <taxon>Metazoa</taxon>
        <taxon>Spiralia</taxon>
        <taxon>Lophotrochozoa</taxon>
        <taxon>Platyhelminthes</taxon>
        <taxon>Trematoda</taxon>
        <taxon>Digenea</taxon>
        <taxon>Plagiorchiida</taxon>
        <taxon>Echinostomata</taxon>
        <taxon>Echinostomatoidea</taxon>
        <taxon>Echinostomatidae</taxon>
        <taxon>Echinostoma</taxon>
    </lineage>
</organism>
<feature type="compositionally biased region" description="Low complexity" evidence="1">
    <location>
        <begin position="316"/>
        <end position="339"/>
    </location>
</feature>
<reference evidence="5" key="1">
    <citation type="submission" date="2016-06" db="UniProtKB">
        <authorList>
            <consortium name="WormBaseParasite"/>
        </authorList>
    </citation>
    <scope>IDENTIFICATION</scope>
</reference>
<dbReference type="GO" id="GO:0003729">
    <property type="term" value="F:mRNA binding"/>
    <property type="evidence" value="ECO:0007669"/>
    <property type="project" value="TreeGrafter"/>
</dbReference>
<dbReference type="InterPro" id="IPR045117">
    <property type="entry name" value="ATXN2-like"/>
</dbReference>
<gene>
    <name evidence="3" type="ORF">ECPE_LOCUS6484</name>
</gene>
<dbReference type="Proteomes" id="UP000272942">
    <property type="component" value="Unassembled WGS sequence"/>
</dbReference>
<evidence type="ECO:0000256" key="1">
    <source>
        <dbReference type="SAM" id="MobiDB-lite"/>
    </source>
</evidence>
<dbReference type="InterPro" id="IPR009604">
    <property type="entry name" value="LsmAD_domain"/>
</dbReference>
<feature type="region of interest" description="Disordered" evidence="1">
    <location>
        <begin position="525"/>
        <end position="547"/>
    </location>
</feature>
<dbReference type="GO" id="GO:0034063">
    <property type="term" value="P:stress granule assembly"/>
    <property type="evidence" value="ECO:0007669"/>
    <property type="project" value="TreeGrafter"/>
</dbReference>
<feature type="region of interest" description="Disordered" evidence="1">
    <location>
        <begin position="227"/>
        <end position="283"/>
    </location>
</feature>
<feature type="compositionally biased region" description="Polar residues" evidence="1">
    <location>
        <begin position="250"/>
        <end position="266"/>
    </location>
</feature>
<dbReference type="SMART" id="SM01272">
    <property type="entry name" value="LsmAD"/>
    <property type="match status" value="1"/>
</dbReference>
<dbReference type="GO" id="GO:0010494">
    <property type="term" value="C:cytoplasmic stress granule"/>
    <property type="evidence" value="ECO:0007669"/>
    <property type="project" value="TreeGrafter"/>
</dbReference>
<evidence type="ECO:0000313" key="5">
    <source>
        <dbReference type="WBParaSite" id="ECPE_0000649701-mRNA-1"/>
    </source>
</evidence>